<dbReference type="EMBL" id="JBCGBO010000007">
    <property type="protein sequence ID" value="KAK9187885.1"/>
    <property type="molecule type" value="Genomic_DNA"/>
</dbReference>
<organism evidence="1 2">
    <name type="scientific">Citrus x changshan-huyou</name>
    <dbReference type="NCBI Taxonomy" id="2935761"/>
    <lineage>
        <taxon>Eukaryota</taxon>
        <taxon>Viridiplantae</taxon>
        <taxon>Streptophyta</taxon>
        <taxon>Embryophyta</taxon>
        <taxon>Tracheophyta</taxon>
        <taxon>Spermatophyta</taxon>
        <taxon>Magnoliopsida</taxon>
        <taxon>eudicotyledons</taxon>
        <taxon>Gunneridae</taxon>
        <taxon>Pentapetalae</taxon>
        <taxon>rosids</taxon>
        <taxon>malvids</taxon>
        <taxon>Sapindales</taxon>
        <taxon>Rutaceae</taxon>
        <taxon>Aurantioideae</taxon>
        <taxon>Citrus</taxon>
    </lineage>
</organism>
<dbReference type="AlphaFoldDB" id="A0AAP0LYB2"/>
<name>A0AAP0LYB2_9ROSI</name>
<reference evidence="1 2" key="1">
    <citation type="submission" date="2024-05" db="EMBL/GenBank/DDBJ databases">
        <title>Haplotype-resolved chromosome-level genome assembly of Huyou (Citrus changshanensis).</title>
        <authorList>
            <person name="Miao C."/>
            <person name="Chen W."/>
            <person name="Wu Y."/>
            <person name="Wang L."/>
            <person name="Zhao S."/>
            <person name="Grierson D."/>
            <person name="Xu C."/>
            <person name="Chen K."/>
        </authorList>
    </citation>
    <scope>NUCLEOTIDE SEQUENCE [LARGE SCALE GENOMIC DNA]</scope>
    <source>
        <strain evidence="1">01-14</strain>
        <tissue evidence="1">Leaf</tissue>
    </source>
</reference>
<proteinExistence type="predicted"/>
<evidence type="ECO:0000313" key="2">
    <source>
        <dbReference type="Proteomes" id="UP001428341"/>
    </source>
</evidence>
<comment type="caution">
    <text evidence="1">The sequence shown here is derived from an EMBL/GenBank/DDBJ whole genome shotgun (WGS) entry which is preliminary data.</text>
</comment>
<keyword evidence="2" id="KW-1185">Reference proteome</keyword>
<accession>A0AAP0LYB2</accession>
<evidence type="ECO:0000313" key="1">
    <source>
        <dbReference type="EMBL" id="KAK9187885.1"/>
    </source>
</evidence>
<gene>
    <name evidence="1" type="ORF">WN944_019284</name>
</gene>
<sequence>MIDSPMGFLLLRFIAISDDDDSHPPSRRFIVQLSNHIVYSRMICLRPRKVLSKLAKRGLPILPKGLQVLPGDLPLVIPRTTLREVLLHYTYAKVKRTLCDVGGLSQLSERDNIRYVDPHYSSSSAPINCPDVEDADI</sequence>
<protein>
    <submittedName>
        <fullName evidence="1">Uncharacterized protein</fullName>
    </submittedName>
</protein>
<dbReference type="Proteomes" id="UP001428341">
    <property type="component" value="Unassembled WGS sequence"/>
</dbReference>